<reference evidence="3 4" key="1">
    <citation type="journal article" date="2011" name="BMC Genomics">
        <title>Comparative genomics reveals diversity among xanthomonads infecting tomato and pepper.</title>
        <authorList>
            <person name="Potnis N."/>
            <person name="Krasileva K."/>
            <person name="Chow V."/>
            <person name="Almeida N.F."/>
            <person name="Patil P.B."/>
            <person name="Ryan R.P."/>
            <person name="Sharlach M."/>
            <person name="Behlau F."/>
            <person name="Dow J.M."/>
            <person name="Momol M.T."/>
            <person name="White F.F."/>
            <person name="Preston J.F."/>
            <person name="Vinatzer B.A."/>
            <person name="Koebnik R."/>
            <person name="Setubal J.C."/>
            <person name="Norman D.J."/>
            <person name="Staskawicz B.J."/>
            <person name="Jones J.B."/>
        </authorList>
    </citation>
    <scope>NUCLEOTIDE SEQUENCE [LARGE SCALE GENOMIC DNA]</scope>
    <source>
        <strain evidence="3 4">ATCC 35937</strain>
    </source>
</reference>
<dbReference type="Proteomes" id="UP000003299">
    <property type="component" value="Unassembled WGS sequence"/>
</dbReference>
<dbReference type="Gene3D" id="3.30.870.10">
    <property type="entry name" value="Endonuclease Chain A"/>
    <property type="match status" value="2"/>
</dbReference>
<feature type="domain" description="PLD phosphodiesterase" evidence="2">
    <location>
        <begin position="191"/>
        <end position="218"/>
    </location>
</feature>
<dbReference type="CDD" id="cd09111">
    <property type="entry name" value="PLDc_ymdC_like_1"/>
    <property type="match status" value="1"/>
</dbReference>
<name>F0BEZ5_9XANT</name>
<keyword evidence="1" id="KW-0472">Membrane</keyword>
<sequence>MCSIYTAALATSGPTVTKRNVFKWFGIGMLVLVVGSVLSLYGYGRFADRQRGTMSHALPATAMVTPIDQAVAPLQQVHARQTGMVILSDNIDAFAVRALTARAAGRSLDLQYYIWHADFTGNLLHNELLRAADRGVRVRLLLDDMNIHGSDSVLAALDSHPMIEIRLFNPTRAREGTLMRGVEMVLRMFSINRRMHNKAWIADGRIAVVGGRNVGDEYFDAARDTNFMDMDAAVMGPTVQQAERNFDAYWNSPNALPLAALVTARPQALEALRGSLDAGMASARAHPYVERLRRSPSVRELMHGDRPVHWLEHARIVSDPPEKADGAEPQAHWMTPVLIGEMAHAQRELKVISPYFVPGEEGMRWIGDLRRHTVRVSILTNSLAANDVVAVHSGYADYRVPLLQQGVCLHELKAMGKPDGSLFGSSGASLHTKAFVVDDTRGFIGSFNLDPRSMNLNTEMGLLFEDRTVTAELERLYNHKVSAPVSYRVALEQGELRWHDDAARPPRVWTREPEASVWRRSAAKVLGWLPLDSQL</sequence>
<dbReference type="InterPro" id="IPR001736">
    <property type="entry name" value="PLipase_D/transphosphatidylase"/>
</dbReference>
<dbReference type="Pfam" id="PF13091">
    <property type="entry name" value="PLDc_2"/>
    <property type="match status" value="2"/>
</dbReference>
<accession>F0BEZ5</accession>
<evidence type="ECO:0000313" key="3">
    <source>
        <dbReference type="EMBL" id="EGD08966.1"/>
    </source>
</evidence>
<dbReference type="eggNOG" id="COG1502">
    <property type="taxonomic scope" value="Bacteria"/>
</dbReference>
<dbReference type="AlphaFoldDB" id="F0BEZ5"/>
<feature type="domain" description="PLD phosphodiesterase" evidence="2">
    <location>
        <begin position="426"/>
        <end position="453"/>
    </location>
</feature>
<comment type="caution">
    <text evidence="3">The sequence shown here is derived from an EMBL/GenBank/DDBJ whole genome shotgun (WGS) entry which is preliminary data.</text>
</comment>
<dbReference type="PROSITE" id="PS50035">
    <property type="entry name" value="PLD"/>
    <property type="match status" value="2"/>
</dbReference>
<keyword evidence="1" id="KW-0812">Transmembrane</keyword>
<evidence type="ECO:0000313" key="4">
    <source>
        <dbReference type="Proteomes" id="UP000003299"/>
    </source>
</evidence>
<dbReference type="InterPro" id="IPR025202">
    <property type="entry name" value="PLD-like_dom"/>
</dbReference>
<feature type="transmembrane region" description="Helical" evidence="1">
    <location>
        <begin position="24"/>
        <end position="44"/>
    </location>
</feature>
<dbReference type="CDD" id="cd09113">
    <property type="entry name" value="PLDc_ymdC_like_2"/>
    <property type="match status" value="1"/>
</dbReference>
<dbReference type="GO" id="GO:0030572">
    <property type="term" value="F:phosphatidyltransferase activity"/>
    <property type="evidence" value="ECO:0007669"/>
    <property type="project" value="UniProtKB-ARBA"/>
</dbReference>
<dbReference type="GO" id="GO:0032049">
    <property type="term" value="P:cardiolipin biosynthetic process"/>
    <property type="evidence" value="ECO:0007669"/>
    <property type="project" value="UniProtKB-ARBA"/>
</dbReference>
<dbReference type="SUPFAM" id="SSF56024">
    <property type="entry name" value="Phospholipase D/nuclease"/>
    <property type="match status" value="2"/>
</dbReference>
<proteinExistence type="predicted"/>
<organism evidence="3 4">
    <name type="scientific">Xanthomonas vesicatoria ATCC 35937</name>
    <dbReference type="NCBI Taxonomy" id="925775"/>
    <lineage>
        <taxon>Bacteria</taxon>
        <taxon>Pseudomonadati</taxon>
        <taxon>Pseudomonadota</taxon>
        <taxon>Gammaproteobacteria</taxon>
        <taxon>Lysobacterales</taxon>
        <taxon>Lysobacteraceae</taxon>
        <taxon>Xanthomonas</taxon>
    </lineage>
</organism>
<evidence type="ECO:0000256" key="1">
    <source>
        <dbReference type="SAM" id="Phobius"/>
    </source>
</evidence>
<dbReference type="PANTHER" id="PTHR21248">
    <property type="entry name" value="CARDIOLIPIN SYNTHASE"/>
    <property type="match status" value="1"/>
</dbReference>
<dbReference type="PANTHER" id="PTHR21248:SF12">
    <property type="entry name" value="CARDIOLIPIN SYNTHASE C"/>
    <property type="match status" value="1"/>
</dbReference>
<dbReference type="FunFam" id="3.30.870.10:FF:000024">
    <property type="entry name" value="Cardiolipin synthase C"/>
    <property type="match status" value="1"/>
</dbReference>
<dbReference type="EMBL" id="AEQV01000094">
    <property type="protein sequence ID" value="EGD08966.1"/>
    <property type="molecule type" value="Genomic_DNA"/>
</dbReference>
<evidence type="ECO:0000259" key="2">
    <source>
        <dbReference type="PROSITE" id="PS50035"/>
    </source>
</evidence>
<protein>
    <submittedName>
        <fullName evidence="3">Phosphatidylserine/phosphatidylglycerophosphate/ cardiolipin synthase</fullName>
    </submittedName>
</protein>
<gene>
    <name evidence="3" type="ORF">XVE_2775</name>
</gene>
<dbReference type="SMART" id="SM00155">
    <property type="entry name" value="PLDc"/>
    <property type="match status" value="2"/>
</dbReference>
<keyword evidence="1" id="KW-1133">Transmembrane helix</keyword>